<organism evidence="2 3">
    <name type="scientific">Pedobacter paludis</name>
    <dbReference type="NCBI Taxonomy" id="2203212"/>
    <lineage>
        <taxon>Bacteria</taxon>
        <taxon>Pseudomonadati</taxon>
        <taxon>Bacteroidota</taxon>
        <taxon>Sphingobacteriia</taxon>
        <taxon>Sphingobacteriales</taxon>
        <taxon>Sphingobacteriaceae</taxon>
        <taxon>Pedobacter</taxon>
    </lineage>
</organism>
<evidence type="ECO:0000256" key="1">
    <source>
        <dbReference type="SAM" id="SignalP"/>
    </source>
</evidence>
<accession>A0A317F0G7</accession>
<feature type="chain" id="PRO_5016363684" description="6-bladed beta-propeller" evidence="1">
    <location>
        <begin position="22"/>
        <end position="418"/>
    </location>
</feature>
<dbReference type="Proteomes" id="UP000245391">
    <property type="component" value="Unassembled WGS sequence"/>
</dbReference>
<dbReference type="AlphaFoldDB" id="A0A317F0G7"/>
<dbReference type="EMBL" id="QGNY01000005">
    <property type="protein sequence ID" value="PWS30958.1"/>
    <property type="molecule type" value="Genomic_DNA"/>
</dbReference>
<comment type="caution">
    <text evidence="2">The sequence shown here is derived from an EMBL/GenBank/DDBJ whole genome shotgun (WGS) entry which is preliminary data.</text>
</comment>
<evidence type="ECO:0008006" key="4">
    <source>
        <dbReference type="Google" id="ProtNLM"/>
    </source>
</evidence>
<gene>
    <name evidence="2" type="ORF">DF947_15260</name>
</gene>
<sequence>MLKKTLSSIIVCLTFVLNIQAQTSKADSSEMVTLRIDPDAARGATVSQIFDEVKFIPLETTKESLFGSISQLRTTKDSYVIYDYDTKSVLIFNKDGKFRAKVNSSKVVADANEKDKQVFYGFNLVKNKDESLIRISSGKNYFFFDLDGKLIKKEAIGKRTAEDRYIKFADSITTIAPFYVYKNGKDSTNYEIAILNDKKEIGLYFPFESDRFEKDQYIGSGNPLTEYGTDNELFYVRYYEYNLYKIKPKSVSLAYRIIFPASISLPKNFMDMTEYKKKRIEYFEKNPGQIYGISNPYLIGDNIYFKINIWGWSQDKKNALVYNLKNGDLTSLKNLEPDARSQFLPVTDGGSFYDFTNNGFHSYEEGYLYTSYSSLALFTFKDLNAGKDRKYDSVLTKFFETQNKKSNPIIIQLKPKKN</sequence>
<reference evidence="3" key="1">
    <citation type="submission" date="2018-05" db="EMBL/GenBank/DDBJ databases">
        <title>Pedobacter paludis sp. nov., isolated from wetland soil.</title>
        <authorList>
            <person name="Zhang Y."/>
        </authorList>
    </citation>
    <scope>NUCLEOTIDE SEQUENCE [LARGE SCALE GENOMIC DNA]</scope>
    <source>
        <strain evidence="3">R-8</strain>
    </source>
</reference>
<evidence type="ECO:0000313" key="3">
    <source>
        <dbReference type="Proteomes" id="UP000245391"/>
    </source>
</evidence>
<dbReference type="Pfam" id="PF17170">
    <property type="entry name" value="DUF5128"/>
    <property type="match status" value="1"/>
</dbReference>
<name>A0A317F0G7_9SPHI</name>
<dbReference type="OrthoDB" id="828283at2"/>
<protein>
    <recommendedName>
        <fullName evidence="4">6-bladed beta-propeller</fullName>
    </recommendedName>
</protein>
<evidence type="ECO:0000313" key="2">
    <source>
        <dbReference type="EMBL" id="PWS30958.1"/>
    </source>
</evidence>
<keyword evidence="3" id="KW-1185">Reference proteome</keyword>
<feature type="signal peptide" evidence="1">
    <location>
        <begin position="1"/>
        <end position="21"/>
    </location>
</feature>
<proteinExistence type="predicted"/>
<keyword evidence="1" id="KW-0732">Signal</keyword>
<dbReference type="RefSeq" id="WP_109930907.1">
    <property type="nucleotide sequence ID" value="NZ_QGNY01000005.1"/>
</dbReference>